<keyword evidence="1" id="KW-0732">Signal</keyword>
<feature type="chain" id="PRO_5047530129" description="PEP-CTERM sorting domain-containing protein" evidence="1">
    <location>
        <begin position="21"/>
        <end position="117"/>
    </location>
</feature>
<comment type="caution">
    <text evidence="2">The sequence shown here is derived from an EMBL/GenBank/DDBJ whole genome shotgun (WGS) entry which is preliminary data.</text>
</comment>
<accession>A0ABT3JS09</accession>
<feature type="signal peptide" evidence="1">
    <location>
        <begin position="1"/>
        <end position="20"/>
    </location>
</feature>
<protein>
    <recommendedName>
        <fullName evidence="4">PEP-CTERM sorting domain-containing protein</fullName>
    </recommendedName>
</protein>
<evidence type="ECO:0000313" key="2">
    <source>
        <dbReference type="EMBL" id="MCW4471261.1"/>
    </source>
</evidence>
<evidence type="ECO:0008006" key="4">
    <source>
        <dbReference type="Google" id="ProtNLM"/>
    </source>
</evidence>
<organism evidence="2 3">
    <name type="scientific">Xanthomonas chitinilytica</name>
    <dbReference type="NCBI Taxonomy" id="2989819"/>
    <lineage>
        <taxon>Bacteria</taxon>
        <taxon>Pseudomonadati</taxon>
        <taxon>Pseudomonadota</taxon>
        <taxon>Gammaproteobacteria</taxon>
        <taxon>Lysobacterales</taxon>
        <taxon>Lysobacteraceae</taxon>
        <taxon>Xanthomonas</taxon>
    </lineage>
</organism>
<dbReference type="RefSeq" id="WP_265126198.1">
    <property type="nucleotide sequence ID" value="NZ_JAPCHY010000001.1"/>
</dbReference>
<gene>
    <name evidence="2" type="ORF">OK345_01905</name>
</gene>
<dbReference type="EMBL" id="JAPCHY010000001">
    <property type="protein sequence ID" value="MCW4471261.1"/>
    <property type="molecule type" value="Genomic_DNA"/>
</dbReference>
<evidence type="ECO:0000256" key="1">
    <source>
        <dbReference type="SAM" id="SignalP"/>
    </source>
</evidence>
<proteinExistence type="predicted"/>
<dbReference type="Proteomes" id="UP001209922">
    <property type="component" value="Unassembled WGS sequence"/>
</dbReference>
<name>A0ABT3JS09_9XANT</name>
<reference evidence="2 3" key="1">
    <citation type="submission" date="2022-10" db="EMBL/GenBank/DDBJ databases">
        <title>Xanthomonas sp. H13-6.</title>
        <authorList>
            <person name="Liu X."/>
            <person name="Deng Z."/>
            <person name="Jiang Y."/>
            <person name="Yu T."/>
            <person name="Ai J."/>
        </authorList>
    </citation>
    <scope>NUCLEOTIDE SEQUENCE [LARGE SCALE GENOMIC DNA]</scope>
    <source>
        <strain evidence="2 3">H13-6</strain>
    </source>
</reference>
<sequence length="117" mass="12688">MRIFLLAAALFLCVVPGAHATSSFGYSGESLDVQFVGRDFQPTFNGTIEVSTGTGPRTLPVHSYMLSDYRFGESLRLDFRNPGDESLPPSFTLIVVGARATLETGGLRLGGHFTWES</sequence>
<keyword evidence="3" id="KW-1185">Reference proteome</keyword>
<evidence type="ECO:0000313" key="3">
    <source>
        <dbReference type="Proteomes" id="UP001209922"/>
    </source>
</evidence>